<protein>
    <submittedName>
        <fullName evidence="1">Uncharacterized protein</fullName>
    </submittedName>
</protein>
<keyword evidence="2" id="KW-1185">Reference proteome</keyword>
<dbReference type="OrthoDB" id="41905at2759"/>
<dbReference type="AlphaFoldDB" id="E4XUF3"/>
<organism evidence="1">
    <name type="scientific">Oikopleura dioica</name>
    <name type="common">Tunicate</name>
    <dbReference type="NCBI Taxonomy" id="34765"/>
    <lineage>
        <taxon>Eukaryota</taxon>
        <taxon>Metazoa</taxon>
        <taxon>Chordata</taxon>
        <taxon>Tunicata</taxon>
        <taxon>Appendicularia</taxon>
        <taxon>Copelata</taxon>
        <taxon>Oikopleuridae</taxon>
        <taxon>Oikopleura</taxon>
    </lineage>
</organism>
<dbReference type="InParanoid" id="E4XUF3"/>
<name>E4XUF3_OIKDI</name>
<reference evidence="1" key="1">
    <citation type="journal article" date="2010" name="Science">
        <title>Plasticity of animal genome architecture unmasked by rapid evolution of a pelagic tunicate.</title>
        <authorList>
            <person name="Denoeud F."/>
            <person name="Henriet S."/>
            <person name="Mungpakdee S."/>
            <person name="Aury J.M."/>
            <person name="Da Silva C."/>
            <person name="Brinkmann H."/>
            <person name="Mikhaleva J."/>
            <person name="Olsen L.C."/>
            <person name="Jubin C."/>
            <person name="Canestro C."/>
            <person name="Bouquet J.M."/>
            <person name="Danks G."/>
            <person name="Poulain J."/>
            <person name="Campsteijn C."/>
            <person name="Adamski M."/>
            <person name="Cross I."/>
            <person name="Yadetie F."/>
            <person name="Muffato M."/>
            <person name="Louis A."/>
            <person name="Butcher S."/>
            <person name="Tsagkogeorga G."/>
            <person name="Konrad A."/>
            <person name="Singh S."/>
            <person name="Jensen M.F."/>
            <person name="Cong E.H."/>
            <person name="Eikeseth-Otteraa H."/>
            <person name="Noel B."/>
            <person name="Anthouard V."/>
            <person name="Porcel B.M."/>
            <person name="Kachouri-Lafond R."/>
            <person name="Nishino A."/>
            <person name="Ugolini M."/>
            <person name="Chourrout P."/>
            <person name="Nishida H."/>
            <person name="Aasland R."/>
            <person name="Huzurbazar S."/>
            <person name="Westhof E."/>
            <person name="Delsuc F."/>
            <person name="Lehrach H."/>
            <person name="Reinhardt R."/>
            <person name="Weissenbach J."/>
            <person name="Roy S.W."/>
            <person name="Artiguenave F."/>
            <person name="Postlethwait J.H."/>
            <person name="Manak J.R."/>
            <person name="Thompson E.M."/>
            <person name="Jaillon O."/>
            <person name="Du Pasquier L."/>
            <person name="Boudinot P."/>
            <person name="Liberles D.A."/>
            <person name="Volff J.N."/>
            <person name="Philippe H."/>
            <person name="Lenhard B."/>
            <person name="Roest Crollius H."/>
            <person name="Wincker P."/>
            <person name="Chourrout D."/>
        </authorList>
    </citation>
    <scope>NUCLEOTIDE SEQUENCE [LARGE SCALE GENOMIC DNA]</scope>
</reference>
<proteinExistence type="predicted"/>
<evidence type="ECO:0000313" key="1">
    <source>
        <dbReference type="EMBL" id="CBY13350.1"/>
    </source>
</evidence>
<gene>
    <name evidence="1" type="ORF">GSOID_T00004654001</name>
</gene>
<sequence length="412" mass="45611">MTGPVLSGNYEALNNFQYKKVNAEFQIAAATLSMGPVRFGDQKGNFNWMILSKCCRNDGVILKPDVPAAPIDADLAGLGNRQSGLGKGEEIRWQTYAEIEMEFFDDSDTENDLLTNNYVLLHKTSTEFALPLATLRGANAHSEFYYIQSQPVIVSDACFEKKSSDTILFAPQPEYSLYTFAEITLLKNKKFAFIGDISKIVGISSQRFKKFVNNNNGGSFTFSIIPTSANLVEGAGRLEDDMLELSACYDGALIQSRESFFVKYERDANFSFNADSKGFRCDSPDTCYKAPCSCPNSCESCYDIPNDGCATRWDSCENEVERSNNCPDGTFIESPGTEDGFQCAAQPKCVAKDECVTTTTEPPTTTLITTTTLTNVCNDPEISDQCLAECRLNYLECRANCDSQILQQRMCN</sequence>
<evidence type="ECO:0000313" key="2">
    <source>
        <dbReference type="Proteomes" id="UP000001307"/>
    </source>
</evidence>
<accession>E4XUF3</accession>
<dbReference type="EMBL" id="FN653179">
    <property type="protein sequence ID" value="CBY13350.1"/>
    <property type="molecule type" value="Genomic_DNA"/>
</dbReference>
<dbReference type="Proteomes" id="UP000001307">
    <property type="component" value="Unassembled WGS sequence"/>
</dbReference>